<dbReference type="Proteomes" id="UP000184608">
    <property type="component" value="Unassembled WGS sequence"/>
</dbReference>
<gene>
    <name evidence="2" type="ORF">VA7868_03262</name>
</gene>
<organism evidence="2 3">
    <name type="scientific">Vibrio aerogenes CECT 7868</name>
    <dbReference type="NCBI Taxonomy" id="1216006"/>
    <lineage>
        <taxon>Bacteria</taxon>
        <taxon>Pseudomonadati</taxon>
        <taxon>Pseudomonadota</taxon>
        <taxon>Gammaproteobacteria</taxon>
        <taxon>Vibrionales</taxon>
        <taxon>Vibrionaceae</taxon>
        <taxon>Vibrio</taxon>
    </lineage>
</organism>
<evidence type="ECO:0000313" key="2">
    <source>
        <dbReference type="EMBL" id="SHI27942.1"/>
    </source>
</evidence>
<dbReference type="AlphaFoldDB" id="A0A1M5ZUQ9"/>
<keyword evidence="1" id="KW-0812">Transmembrane</keyword>
<keyword evidence="3" id="KW-1185">Reference proteome</keyword>
<protein>
    <submittedName>
        <fullName evidence="2">Uncharacterized protein</fullName>
    </submittedName>
</protein>
<dbReference type="EMBL" id="FQXZ01000037">
    <property type="protein sequence ID" value="SHI27942.1"/>
    <property type="molecule type" value="Genomic_DNA"/>
</dbReference>
<keyword evidence="1" id="KW-0472">Membrane</keyword>
<reference evidence="2 3" key="1">
    <citation type="submission" date="2016-11" db="EMBL/GenBank/DDBJ databases">
        <authorList>
            <person name="Jaros S."/>
            <person name="Januszkiewicz K."/>
            <person name="Wedrychowicz H."/>
        </authorList>
    </citation>
    <scope>NUCLEOTIDE SEQUENCE [LARGE SCALE GENOMIC DNA]</scope>
    <source>
        <strain evidence="2 3">CECT 7868</strain>
    </source>
</reference>
<feature type="transmembrane region" description="Helical" evidence="1">
    <location>
        <begin position="20"/>
        <end position="39"/>
    </location>
</feature>
<accession>A0A1M5ZUQ9</accession>
<evidence type="ECO:0000256" key="1">
    <source>
        <dbReference type="SAM" id="Phobius"/>
    </source>
</evidence>
<keyword evidence="1" id="KW-1133">Transmembrane helix</keyword>
<sequence>MYVFLNRLSGLLIEFTHQIVYTHFIDYYAFFVVFFLAWFRIW</sequence>
<proteinExistence type="predicted"/>
<evidence type="ECO:0000313" key="3">
    <source>
        <dbReference type="Proteomes" id="UP000184608"/>
    </source>
</evidence>
<name>A0A1M5ZUQ9_9VIBR</name>
<dbReference type="STRING" id="1216006.VA7868_03262"/>